<evidence type="ECO:0000313" key="1">
    <source>
        <dbReference type="EMBL" id="MBH8577589.1"/>
    </source>
</evidence>
<proteinExistence type="predicted"/>
<dbReference type="AlphaFoldDB" id="A0A8J7I8Q0"/>
<gene>
    <name evidence="1" type="ORF">I8752_32415</name>
</gene>
<comment type="caution">
    <text evidence="1">The sequence shown here is derived from an EMBL/GenBank/DDBJ whole genome shotgun (WGS) entry which is preliminary data.</text>
</comment>
<organism evidence="1 2">
    <name type="scientific">Dendronalium phyllosphericum CENA369</name>
    <dbReference type="NCBI Taxonomy" id="1725256"/>
    <lineage>
        <taxon>Bacteria</taxon>
        <taxon>Bacillati</taxon>
        <taxon>Cyanobacteriota</taxon>
        <taxon>Cyanophyceae</taxon>
        <taxon>Nostocales</taxon>
        <taxon>Nostocaceae</taxon>
        <taxon>Dendronalium</taxon>
        <taxon>Dendronalium phyllosphericum</taxon>
    </lineage>
</organism>
<accession>A0A8J7I8Q0</accession>
<reference evidence="1 2" key="1">
    <citation type="journal article" date="2021" name="Int. J. Syst. Evol. Microbiol.">
        <title>Amazonocrinis nigriterrae gen. nov., sp. nov., Atlanticothrix silvestris gen. nov., sp. nov. and Dendronalium phyllosphericum gen. nov., sp. nov., nostocacean cyanobacteria from Brazilian environments.</title>
        <authorList>
            <person name="Alvarenga D.O."/>
            <person name="Andreote A.P.D."/>
            <person name="Branco L.H.Z."/>
            <person name="Delbaje E."/>
            <person name="Cruz R.B."/>
            <person name="Varani A.M."/>
            <person name="Fiore M.F."/>
        </authorList>
    </citation>
    <scope>NUCLEOTIDE SEQUENCE [LARGE SCALE GENOMIC DNA]</scope>
    <source>
        <strain evidence="1 2">CENA369</strain>
    </source>
</reference>
<sequence length="116" mass="12775">MNVGKGMVVCNVVDTIPLSIDWSVDTVTFNRAFVPQAQVTSYLQALEVEKDAAIALHKAIATYDPTQAIVILIVGNGAVDINLLQDLAISPAECYKQAQQRWVEFQSDLTTHRRDS</sequence>
<dbReference type="Proteomes" id="UP000662314">
    <property type="component" value="Unassembled WGS sequence"/>
</dbReference>
<evidence type="ECO:0000313" key="2">
    <source>
        <dbReference type="Proteomes" id="UP000662314"/>
    </source>
</evidence>
<keyword evidence="2" id="KW-1185">Reference proteome</keyword>
<name>A0A8J7I8Q0_9NOST</name>
<protein>
    <submittedName>
        <fullName evidence="1">Uncharacterized protein</fullName>
    </submittedName>
</protein>
<dbReference type="RefSeq" id="WP_214436275.1">
    <property type="nucleotide sequence ID" value="NZ_CAWPUQ010000225.1"/>
</dbReference>
<dbReference type="EMBL" id="JAECZA010000289">
    <property type="protein sequence ID" value="MBH8577589.1"/>
    <property type="molecule type" value="Genomic_DNA"/>
</dbReference>